<dbReference type="Proteomes" id="UP000799444">
    <property type="component" value="Unassembled WGS sequence"/>
</dbReference>
<organism evidence="4 5">
    <name type="scientific">Polyplosphaeria fusca</name>
    <dbReference type="NCBI Taxonomy" id="682080"/>
    <lineage>
        <taxon>Eukaryota</taxon>
        <taxon>Fungi</taxon>
        <taxon>Dikarya</taxon>
        <taxon>Ascomycota</taxon>
        <taxon>Pezizomycotina</taxon>
        <taxon>Dothideomycetes</taxon>
        <taxon>Pleosporomycetidae</taxon>
        <taxon>Pleosporales</taxon>
        <taxon>Tetraplosphaeriaceae</taxon>
        <taxon>Polyplosphaeria</taxon>
    </lineage>
</organism>
<feature type="region of interest" description="Disordered" evidence="1">
    <location>
        <begin position="585"/>
        <end position="612"/>
    </location>
</feature>
<dbReference type="Pfam" id="PF00931">
    <property type="entry name" value="NB-ARC"/>
    <property type="match status" value="1"/>
</dbReference>
<comment type="caution">
    <text evidence="4">The sequence shown here is derived from an EMBL/GenBank/DDBJ whole genome shotgun (WGS) entry which is preliminary data.</text>
</comment>
<evidence type="ECO:0000259" key="3">
    <source>
        <dbReference type="Pfam" id="PF06985"/>
    </source>
</evidence>
<dbReference type="Pfam" id="PF06985">
    <property type="entry name" value="HET"/>
    <property type="match status" value="1"/>
</dbReference>
<dbReference type="PANTHER" id="PTHR10622">
    <property type="entry name" value="HET DOMAIN-CONTAINING PROTEIN"/>
    <property type="match status" value="1"/>
</dbReference>
<feature type="domain" description="Heterokaryon incompatibility" evidence="3">
    <location>
        <begin position="26"/>
        <end position="113"/>
    </location>
</feature>
<dbReference type="PANTHER" id="PTHR10622:SF11">
    <property type="entry name" value="HET-DOMAIN-CONTAINING PROTEIN"/>
    <property type="match status" value="1"/>
</dbReference>
<dbReference type="InterPro" id="IPR027417">
    <property type="entry name" value="P-loop_NTPase"/>
</dbReference>
<evidence type="ECO:0000256" key="1">
    <source>
        <dbReference type="SAM" id="MobiDB-lite"/>
    </source>
</evidence>
<name>A0A9P4R495_9PLEO</name>
<evidence type="ECO:0000313" key="4">
    <source>
        <dbReference type="EMBL" id="KAF2739038.1"/>
    </source>
</evidence>
<dbReference type="InterPro" id="IPR010730">
    <property type="entry name" value="HET"/>
</dbReference>
<accession>A0A9P4R495</accession>
<dbReference type="InterPro" id="IPR002182">
    <property type="entry name" value="NB-ARC"/>
</dbReference>
<proteinExistence type="predicted"/>
<sequence>MRLLQRLPGGNFQLTSFDDDDRAPRYAILSHTWTEGQEVTYHDLIDGTGNDKTGFEKIRFCSEQAAIDGLQYFWVDTCCIDKSTSDELSTAINSMFKWYRRATKCYVYLSDVSVPGQVADAAAFQITWVDTFRRSRWFTRGWTLQELLAPPSVEFFSIERKRLGSKISLEQEIHKTTKIPISVLRGHDLSNVSIDGRMSWAASRMTTIKEDRVYCLLGIFGVFLPLIYGEGEAHARMRLEEEIQKQRGHELGQTCNFSAGKLAPRTTMPLHITRLETARATCVIPFRRDPDFTDRGTLLDEVRKKCLTPASRIALVGLGGVGKSQLAIEHCYRTADRFPGTWVFWVHAGSATRLEQSYRDIASQVELPGQSEPQANIFELVRNWLRDEKNGKWLLVLDNADDSAVLTSLLDRVQGHLSRYLPPSKYGSTIVTSRAVSVASHLVEEQDIIHIKPMQVTDAQNLLQKKLRGDVAADEVNELAVALEYMPLALVQAAAYISKRGPHFSIQQYLQEFRKNDKRKISLLNQEAGHLRRNEEAKNSIIITWQISFEHIRRTRRSAADILSLMSFFDRQGIPKALLLGSNVPQSAPRDVQADDGEESNNAKDDDSALDYGTDDSFIDDILTLRDYSFVSETTDPGTLEMHSLVQLATQKWLEGRGEVEGWRQQFISTLFSSFPTGQYENWNICRSLFPHAIAASAKRPRDKQSRKEWAELMYNAAWYAWQRGDIHEAESLAIASM</sequence>
<dbReference type="SUPFAM" id="SSF52540">
    <property type="entry name" value="P-loop containing nucleoside triphosphate hydrolases"/>
    <property type="match status" value="1"/>
</dbReference>
<gene>
    <name evidence="4" type="ORF">EJ04DRAFT_9068</name>
</gene>
<feature type="non-terminal residue" evidence="4">
    <location>
        <position position="738"/>
    </location>
</feature>
<protein>
    <submittedName>
        <fullName evidence="4">HET-domain-containing protein</fullName>
    </submittedName>
</protein>
<evidence type="ECO:0000313" key="5">
    <source>
        <dbReference type="Proteomes" id="UP000799444"/>
    </source>
</evidence>
<feature type="domain" description="NB-ARC" evidence="2">
    <location>
        <begin position="312"/>
        <end position="466"/>
    </location>
</feature>
<dbReference type="OrthoDB" id="20872at2759"/>
<dbReference type="AlphaFoldDB" id="A0A9P4R495"/>
<reference evidence="4" key="1">
    <citation type="journal article" date="2020" name="Stud. Mycol.">
        <title>101 Dothideomycetes genomes: a test case for predicting lifestyles and emergence of pathogens.</title>
        <authorList>
            <person name="Haridas S."/>
            <person name="Albert R."/>
            <person name="Binder M."/>
            <person name="Bloem J."/>
            <person name="Labutti K."/>
            <person name="Salamov A."/>
            <person name="Andreopoulos B."/>
            <person name="Baker S."/>
            <person name="Barry K."/>
            <person name="Bills G."/>
            <person name="Bluhm B."/>
            <person name="Cannon C."/>
            <person name="Castanera R."/>
            <person name="Culley D."/>
            <person name="Daum C."/>
            <person name="Ezra D."/>
            <person name="Gonzalez J."/>
            <person name="Henrissat B."/>
            <person name="Kuo A."/>
            <person name="Liang C."/>
            <person name="Lipzen A."/>
            <person name="Lutzoni F."/>
            <person name="Magnuson J."/>
            <person name="Mondo S."/>
            <person name="Nolan M."/>
            <person name="Ohm R."/>
            <person name="Pangilinan J."/>
            <person name="Park H.-J."/>
            <person name="Ramirez L."/>
            <person name="Alfaro M."/>
            <person name="Sun H."/>
            <person name="Tritt A."/>
            <person name="Yoshinaga Y."/>
            <person name="Zwiers L.-H."/>
            <person name="Turgeon B."/>
            <person name="Goodwin S."/>
            <person name="Spatafora J."/>
            <person name="Crous P."/>
            <person name="Grigoriev I."/>
        </authorList>
    </citation>
    <scope>NUCLEOTIDE SEQUENCE</scope>
    <source>
        <strain evidence="4">CBS 125425</strain>
    </source>
</reference>
<dbReference type="GO" id="GO:0043531">
    <property type="term" value="F:ADP binding"/>
    <property type="evidence" value="ECO:0007669"/>
    <property type="project" value="InterPro"/>
</dbReference>
<dbReference type="Gene3D" id="3.40.50.300">
    <property type="entry name" value="P-loop containing nucleotide triphosphate hydrolases"/>
    <property type="match status" value="1"/>
</dbReference>
<dbReference type="EMBL" id="ML996106">
    <property type="protein sequence ID" value="KAF2739038.1"/>
    <property type="molecule type" value="Genomic_DNA"/>
</dbReference>
<keyword evidence="5" id="KW-1185">Reference proteome</keyword>
<evidence type="ECO:0000259" key="2">
    <source>
        <dbReference type="Pfam" id="PF00931"/>
    </source>
</evidence>